<gene>
    <name evidence="1" type="ORF">GCM10008983_22330</name>
</gene>
<dbReference type="EMBL" id="BAAADM010000054">
    <property type="protein sequence ID" value="GAA0444472.1"/>
    <property type="molecule type" value="Genomic_DNA"/>
</dbReference>
<sequence>MIYFSEKDLHHYIRMKTNKHNVDNISRTKAYQNIYMCYPKIKWAFLASIVSRNAGWNMTDLYLSSLRNILSEKQRCRFFMTYERANWLIFSDAYPQLLLYELSVLYNQPMFHLLPHMAVSRFMKKEWDHFWKYGDQNRLMIAMIINEQNVIHSPVIQQDYFQHRIFRRLPYLMQDKLWLNAVLLPTRTGNVFGAFVHDFTNIHKRIELGKRIASIMFHPHVYHLLFDFALSIDHTGSRRDYEQFLEKQLEGTPFLRTVYPVIAHQDNIRKDWYRFRGVKRKWFRNRIVEPDSSIKNAFYNRRKLLGAYGYFRGMATQNKSLS</sequence>
<evidence type="ECO:0000313" key="2">
    <source>
        <dbReference type="Proteomes" id="UP001501459"/>
    </source>
</evidence>
<evidence type="ECO:0000313" key="1">
    <source>
        <dbReference type="EMBL" id="GAA0444472.1"/>
    </source>
</evidence>
<name>A0ABN0ZDR0_9BACI</name>
<proteinExistence type="predicted"/>
<dbReference type="Proteomes" id="UP001501459">
    <property type="component" value="Unassembled WGS sequence"/>
</dbReference>
<protein>
    <submittedName>
        <fullName evidence="1">DUF2515 domain-containing protein</fullName>
    </submittedName>
</protein>
<reference evidence="1 2" key="1">
    <citation type="journal article" date="2019" name="Int. J. Syst. Evol. Microbiol.">
        <title>The Global Catalogue of Microorganisms (GCM) 10K type strain sequencing project: providing services to taxonomists for standard genome sequencing and annotation.</title>
        <authorList>
            <consortium name="The Broad Institute Genomics Platform"/>
            <consortium name="The Broad Institute Genome Sequencing Center for Infectious Disease"/>
            <person name="Wu L."/>
            <person name="Ma J."/>
        </authorList>
    </citation>
    <scope>NUCLEOTIDE SEQUENCE [LARGE SCALE GENOMIC DNA]</scope>
    <source>
        <strain evidence="1 2">JCM 12149</strain>
    </source>
</reference>
<keyword evidence="2" id="KW-1185">Reference proteome</keyword>
<dbReference type="InterPro" id="IPR019658">
    <property type="entry name" value="DUF2515"/>
</dbReference>
<accession>A0ABN0ZDR0</accession>
<dbReference type="RefSeq" id="WP_343753141.1">
    <property type="nucleotide sequence ID" value="NZ_BAAADM010000054.1"/>
</dbReference>
<organism evidence="1 2">
    <name type="scientific">Lentibacillus halophilus</name>
    <dbReference type="NCBI Taxonomy" id="295065"/>
    <lineage>
        <taxon>Bacteria</taxon>
        <taxon>Bacillati</taxon>
        <taxon>Bacillota</taxon>
        <taxon>Bacilli</taxon>
        <taxon>Bacillales</taxon>
        <taxon>Bacillaceae</taxon>
        <taxon>Lentibacillus</taxon>
    </lineage>
</organism>
<dbReference type="Pfam" id="PF10720">
    <property type="entry name" value="DUF2515"/>
    <property type="match status" value="1"/>
</dbReference>
<comment type="caution">
    <text evidence="1">The sequence shown here is derived from an EMBL/GenBank/DDBJ whole genome shotgun (WGS) entry which is preliminary data.</text>
</comment>